<reference evidence="3" key="1">
    <citation type="submission" date="2023-07" db="EMBL/GenBank/DDBJ databases">
        <title>A chromosome-level genome assembly of Lolium multiflorum.</title>
        <authorList>
            <person name="Chen Y."/>
            <person name="Copetti D."/>
            <person name="Kolliker R."/>
            <person name="Studer B."/>
        </authorList>
    </citation>
    <scope>NUCLEOTIDE SEQUENCE</scope>
    <source>
        <strain evidence="3">02402/16</strain>
        <tissue evidence="3">Leaf</tissue>
    </source>
</reference>
<feature type="domain" description="F-box/LRR-repeat protein 15/At3g58940/PEG3-like LRR" evidence="2">
    <location>
        <begin position="123"/>
        <end position="254"/>
    </location>
</feature>
<evidence type="ECO:0000259" key="1">
    <source>
        <dbReference type="Pfam" id="PF08387"/>
    </source>
</evidence>
<protein>
    <recommendedName>
        <fullName evidence="5">FBD domain-containing protein</fullName>
    </recommendedName>
</protein>
<dbReference type="SUPFAM" id="SSF81383">
    <property type="entry name" value="F-box domain"/>
    <property type="match status" value="1"/>
</dbReference>
<dbReference type="PANTHER" id="PTHR34709">
    <property type="entry name" value="OS10G0396666 PROTEIN"/>
    <property type="match status" value="1"/>
</dbReference>
<dbReference type="InterPro" id="IPR055312">
    <property type="entry name" value="FBL15-like"/>
</dbReference>
<evidence type="ECO:0008006" key="5">
    <source>
        <dbReference type="Google" id="ProtNLM"/>
    </source>
</evidence>
<dbReference type="AlphaFoldDB" id="A0AAD8VQ83"/>
<dbReference type="Pfam" id="PF08387">
    <property type="entry name" value="FBD"/>
    <property type="match status" value="1"/>
</dbReference>
<dbReference type="InterPro" id="IPR055411">
    <property type="entry name" value="LRR_FXL15/At3g58940/PEG3-like"/>
</dbReference>
<dbReference type="EMBL" id="JAUUTY010000007">
    <property type="protein sequence ID" value="KAK1613040.1"/>
    <property type="molecule type" value="Genomic_DNA"/>
</dbReference>
<comment type="caution">
    <text evidence="3">The sequence shown here is derived from an EMBL/GenBank/DDBJ whole genome shotgun (WGS) entry which is preliminary data.</text>
</comment>
<sequence length="484" mass="54562">MWAPMKLRSGRRLRPYSKQLSPVEVGDGEDHISALPDDLLFLVLGRLRCFGAAVRTGVLSRRWRGLWSRLRQIFLRDAPFHFLETALARVPRPPPKVSLLEIHLPEPHRLASTENLLDTASVNSLLRAAARLDPEELFLVLPSLLRDSLPLELPCFRSATSIMLDLCCIIRRVAAGVEFPALETLSLLNCTANLDALLSGCPRLRTLRLSKVAFHKHVLSVNSPLLQELVVNRARWIKHVNIVAPMLTQLTLSLHTYQELSISILVPMVEKVSWDCSFSWSFSGFGLWQLRRLSLQTAETQGHLPSLYIHGCMSRYTRHDEVGNFKQEIEERLIAAFSVLELHLTTNGHVYGPFMSHVLEINEIRCAIQRLHVDLERPLMEQGCPPDCPCEPTDWKSQTISLTALEEVEISGFGGKDHDFDLLKLILRSAPILKRMTMKLSQEASASNDGGIKVYDIFKAYPTVQCYVRLSSGLMHGSQNCPSI</sequence>
<proteinExistence type="predicted"/>
<keyword evidence="4" id="KW-1185">Reference proteome</keyword>
<gene>
    <name evidence="3" type="ORF">QYE76_036713</name>
</gene>
<organism evidence="3 4">
    <name type="scientific">Lolium multiflorum</name>
    <name type="common">Italian ryegrass</name>
    <name type="synonym">Lolium perenne subsp. multiflorum</name>
    <dbReference type="NCBI Taxonomy" id="4521"/>
    <lineage>
        <taxon>Eukaryota</taxon>
        <taxon>Viridiplantae</taxon>
        <taxon>Streptophyta</taxon>
        <taxon>Embryophyta</taxon>
        <taxon>Tracheophyta</taxon>
        <taxon>Spermatophyta</taxon>
        <taxon>Magnoliopsida</taxon>
        <taxon>Liliopsida</taxon>
        <taxon>Poales</taxon>
        <taxon>Poaceae</taxon>
        <taxon>BOP clade</taxon>
        <taxon>Pooideae</taxon>
        <taxon>Poodae</taxon>
        <taxon>Poeae</taxon>
        <taxon>Poeae Chloroplast Group 2 (Poeae type)</taxon>
        <taxon>Loliodinae</taxon>
        <taxon>Loliinae</taxon>
        <taxon>Lolium</taxon>
    </lineage>
</organism>
<evidence type="ECO:0000259" key="2">
    <source>
        <dbReference type="Pfam" id="PF24758"/>
    </source>
</evidence>
<dbReference type="SUPFAM" id="SSF52058">
    <property type="entry name" value="L domain-like"/>
    <property type="match status" value="1"/>
</dbReference>
<dbReference type="Pfam" id="PF24758">
    <property type="entry name" value="LRR_At5g56370"/>
    <property type="match status" value="1"/>
</dbReference>
<accession>A0AAD8VQ83</accession>
<evidence type="ECO:0000313" key="3">
    <source>
        <dbReference type="EMBL" id="KAK1613040.1"/>
    </source>
</evidence>
<dbReference type="InterPro" id="IPR036047">
    <property type="entry name" value="F-box-like_dom_sf"/>
</dbReference>
<dbReference type="Proteomes" id="UP001231189">
    <property type="component" value="Unassembled WGS sequence"/>
</dbReference>
<name>A0AAD8VQ83_LOLMU</name>
<dbReference type="PANTHER" id="PTHR34709:SF54">
    <property type="entry name" value="GENOME ASSEMBLY, CHROMOSOME: II"/>
    <property type="match status" value="1"/>
</dbReference>
<evidence type="ECO:0000313" key="4">
    <source>
        <dbReference type="Proteomes" id="UP001231189"/>
    </source>
</evidence>
<dbReference type="InterPro" id="IPR006566">
    <property type="entry name" value="FBD"/>
</dbReference>
<feature type="domain" description="FBD" evidence="1">
    <location>
        <begin position="403"/>
        <end position="437"/>
    </location>
</feature>